<dbReference type="RefSeq" id="XP_055678969.1">
    <property type="nucleotide sequence ID" value="XM_055822994.1"/>
</dbReference>
<dbReference type="GO" id="GO:0032259">
    <property type="term" value="P:methylation"/>
    <property type="evidence" value="ECO:0007669"/>
    <property type="project" value="UniProtKB-KW"/>
</dbReference>
<evidence type="ECO:0000256" key="4">
    <source>
        <dbReference type="PROSITE-ProRule" id="PRU00134"/>
    </source>
</evidence>
<feature type="domain" description="SET" evidence="5">
    <location>
        <begin position="46"/>
        <end position="289"/>
    </location>
</feature>
<feature type="domain" description="MYND-type" evidence="6">
    <location>
        <begin position="8"/>
        <end position="45"/>
    </location>
</feature>
<dbReference type="VEuPathDB" id="VectorBase:LLOJ002820"/>
<dbReference type="InterPro" id="IPR001214">
    <property type="entry name" value="SET_dom"/>
</dbReference>
<dbReference type="Gene3D" id="1.10.220.160">
    <property type="match status" value="1"/>
</dbReference>
<dbReference type="InterPro" id="IPR002893">
    <property type="entry name" value="Znf_MYND"/>
</dbReference>
<dbReference type="VEuPathDB" id="VectorBase:LLONM1_008493"/>
<evidence type="ECO:0000256" key="3">
    <source>
        <dbReference type="ARBA" id="ARBA00022833"/>
    </source>
</evidence>
<dbReference type="InterPro" id="IPR046341">
    <property type="entry name" value="SET_dom_sf"/>
</dbReference>
<dbReference type="PROSITE" id="PS01360">
    <property type="entry name" value="ZF_MYND_1"/>
    <property type="match status" value="1"/>
</dbReference>
<keyword evidence="1" id="KW-0479">Metal-binding</keyword>
<accession>A0A1B0CEQ0</accession>
<evidence type="ECO:0000313" key="9">
    <source>
        <dbReference type="Proteomes" id="UP000092461"/>
    </source>
</evidence>
<reference evidence="9" key="1">
    <citation type="submission" date="2012-05" db="EMBL/GenBank/DDBJ databases">
        <title>Whole Genome Assembly of Lutzomyia longipalpis.</title>
        <authorList>
            <person name="Richards S."/>
            <person name="Qu C."/>
            <person name="Dillon R."/>
            <person name="Worley K."/>
            <person name="Scherer S."/>
            <person name="Batterton M."/>
            <person name="Taylor A."/>
            <person name="Hawes A."/>
            <person name="Hernandez B."/>
            <person name="Kovar C."/>
            <person name="Mandapat C."/>
            <person name="Pham C."/>
            <person name="Qu C."/>
            <person name="Jing C."/>
            <person name="Bess C."/>
            <person name="Bandaranaike D."/>
            <person name="Ngo D."/>
            <person name="Ongeri F."/>
            <person name="Arias F."/>
            <person name="Lara F."/>
            <person name="Weissenberger G."/>
            <person name="Kamau G."/>
            <person name="Han H."/>
            <person name="Shen H."/>
            <person name="Dinh H."/>
            <person name="Khalil I."/>
            <person name="Jones J."/>
            <person name="Shafer J."/>
            <person name="Jayaseelan J."/>
            <person name="Quiroz J."/>
            <person name="Blankenburg K."/>
            <person name="Nguyen L."/>
            <person name="Jackson L."/>
            <person name="Francisco L."/>
            <person name="Tang L.-Y."/>
            <person name="Pu L.-L."/>
            <person name="Perales L."/>
            <person name="Lorensuhewa L."/>
            <person name="Munidasa M."/>
            <person name="Coyle M."/>
            <person name="Taylor M."/>
            <person name="Puazo M."/>
            <person name="Firestine M."/>
            <person name="Scheel M."/>
            <person name="Javaid M."/>
            <person name="Wang M."/>
            <person name="Li M."/>
            <person name="Tabassum N."/>
            <person name="Saada N."/>
            <person name="Osuji N."/>
            <person name="Aqrawi P."/>
            <person name="Fu Q."/>
            <person name="Thornton R."/>
            <person name="Raj R."/>
            <person name="Goodspeed R."/>
            <person name="Mata R."/>
            <person name="Najjar R."/>
            <person name="Gubbala S."/>
            <person name="Lee S."/>
            <person name="Denson S."/>
            <person name="Patil S."/>
            <person name="Macmil S."/>
            <person name="Qi S."/>
            <person name="Matskevitch T."/>
            <person name="Palculict T."/>
            <person name="Mathew T."/>
            <person name="Vee V."/>
            <person name="Velamala V."/>
            <person name="Korchina V."/>
            <person name="Cai W."/>
            <person name="Liu W."/>
            <person name="Dai W."/>
            <person name="Zou X."/>
            <person name="Zhu Y."/>
            <person name="Zhang Y."/>
            <person name="Wu Y.-Q."/>
            <person name="Xin Y."/>
            <person name="Nazarath L."/>
            <person name="Kovar C."/>
            <person name="Han Y."/>
            <person name="Muzny D."/>
            <person name="Gibbs R."/>
        </authorList>
    </citation>
    <scope>NUCLEOTIDE SEQUENCE [LARGE SCALE GENOMIC DNA]</scope>
    <source>
        <strain evidence="9">Jacobina</strain>
    </source>
</reference>
<dbReference type="InterPro" id="IPR053010">
    <property type="entry name" value="SET_SmydA-8"/>
</dbReference>
<dbReference type="CDD" id="cd20071">
    <property type="entry name" value="SET_SMYD"/>
    <property type="match status" value="1"/>
</dbReference>
<dbReference type="PANTHER" id="PTHR46455:SF1">
    <property type="entry name" value="SET AND MYND DOMAIN CONTAINING, ARTHROPOD-SPECIFIC, MEMBER 2"/>
    <property type="match status" value="1"/>
</dbReference>
<dbReference type="PROSITE" id="PS50865">
    <property type="entry name" value="ZF_MYND_2"/>
    <property type="match status" value="1"/>
</dbReference>
<dbReference type="SUPFAM" id="SSF82199">
    <property type="entry name" value="SET domain"/>
    <property type="match status" value="1"/>
</dbReference>
<dbReference type="Proteomes" id="UP000092461">
    <property type="component" value="Unassembled WGS sequence"/>
</dbReference>
<proteinExistence type="predicted"/>
<evidence type="ECO:0000313" key="8">
    <source>
        <dbReference type="EnsemblMetazoa" id="LLOJ002820-PA"/>
    </source>
</evidence>
<dbReference type="AlphaFoldDB" id="A0A1B0CEQ0"/>
<protein>
    <submittedName>
        <fullName evidence="7">Putative histone tail methylase</fullName>
    </submittedName>
</protein>
<dbReference type="Pfam" id="PF01753">
    <property type="entry name" value="zf-MYND"/>
    <property type="match status" value="1"/>
</dbReference>
<dbReference type="EMBL" id="AJWK01009066">
    <property type="status" value="NOT_ANNOTATED_CDS"/>
    <property type="molecule type" value="Genomic_DNA"/>
</dbReference>
<evidence type="ECO:0000256" key="1">
    <source>
        <dbReference type="ARBA" id="ARBA00022723"/>
    </source>
</evidence>
<dbReference type="GO" id="GO:0008276">
    <property type="term" value="F:protein methyltransferase activity"/>
    <property type="evidence" value="ECO:0007669"/>
    <property type="project" value="UniProtKB-ARBA"/>
</dbReference>
<dbReference type="Pfam" id="PF00856">
    <property type="entry name" value="SET"/>
    <property type="match status" value="1"/>
</dbReference>
<keyword evidence="2 4" id="KW-0863">Zinc-finger</keyword>
<evidence type="ECO:0000313" key="7">
    <source>
        <dbReference type="EMBL" id="MBC1175681.1"/>
    </source>
</evidence>
<keyword evidence="3" id="KW-0862">Zinc</keyword>
<dbReference type="EMBL" id="GITU01006978">
    <property type="protein sequence ID" value="MBC1175681.1"/>
    <property type="molecule type" value="Transcribed_RNA"/>
</dbReference>
<dbReference type="PANTHER" id="PTHR46455">
    <property type="entry name" value="SET AND MYND DOMAIN CONTAINING, ARTHROPOD-SPECIFIC, MEMBER 4, ISOFORM A"/>
    <property type="match status" value="1"/>
</dbReference>
<dbReference type="KEGG" id="lll:129787424"/>
<dbReference type="GO" id="GO:0008270">
    <property type="term" value="F:zinc ion binding"/>
    <property type="evidence" value="ECO:0007669"/>
    <property type="project" value="UniProtKB-KW"/>
</dbReference>
<evidence type="ECO:0000256" key="2">
    <source>
        <dbReference type="ARBA" id="ARBA00022771"/>
    </source>
</evidence>
<dbReference type="GO" id="GO:0008757">
    <property type="term" value="F:S-adenosylmethionine-dependent methyltransferase activity"/>
    <property type="evidence" value="ECO:0007669"/>
    <property type="project" value="UniProtKB-ARBA"/>
</dbReference>
<dbReference type="EnsemblMetazoa" id="LLOJ002820-RA">
    <property type="protein sequence ID" value="LLOJ002820-PA"/>
    <property type="gene ID" value="LLOJ002820"/>
</dbReference>
<keyword evidence="7" id="KW-0808">Transferase</keyword>
<keyword evidence="9" id="KW-1185">Reference proteome</keyword>
<evidence type="ECO:0000259" key="5">
    <source>
        <dbReference type="PROSITE" id="PS50280"/>
    </source>
</evidence>
<name>A0A1B0CEQ0_LUTLO</name>
<dbReference type="SUPFAM" id="SSF144232">
    <property type="entry name" value="HIT/MYND zinc finger-like"/>
    <property type="match status" value="1"/>
</dbReference>
<dbReference type="GO" id="GO:0008170">
    <property type="term" value="F:N-methyltransferase activity"/>
    <property type="evidence" value="ECO:0007669"/>
    <property type="project" value="UniProtKB-ARBA"/>
</dbReference>
<dbReference type="OrthoDB" id="265717at2759"/>
<evidence type="ECO:0000259" key="6">
    <source>
        <dbReference type="PROSITE" id="PS50865"/>
    </source>
</evidence>
<organism evidence="8 9">
    <name type="scientific">Lutzomyia longipalpis</name>
    <name type="common">Sand fly</name>
    <dbReference type="NCBI Taxonomy" id="7200"/>
    <lineage>
        <taxon>Eukaryota</taxon>
        <taxon>Metazoa</taxon>
        <taxon>Ecdysozoa</taxon>
        <taxon>Arthropoda</taxon>
        <taxon>Hexapoda</taxon>
        <taxon>Insecta</taxon>
        <taxon>Pterygota</taxon>
        <taxon>Neoptera</taxon>
        <taxon>Endopterygota</taxon>
        <taxon>Diptera</taxon>
        <taxon>Nematocera</taxon>
        <taxon>Psychodoidea</taxon>
        <taxon>Psychodidae</taxon>
        <taxon>Lutzomyia</taxon>
        <taxon>Lutzomyia</taxon>
    </lineage>
</organism>
<reference evidence="7" key="2">
    <citation type="journal article" date="2020" name="BMC">
        <title>Leishmania infection induces a limited differential gene expression in the sand fly midgut.</title>
        <authorList>
            <person name="Coutinho-Abreu I.V."/>
            <person name="Serafim T.D."/>
            <person name="Meneses C."/>
            <person name="Kamhawi S."/>
            <person name="Oliveira F."/>
            <person name="Valenzuela J.G."/>
        </authorList>
    </citation>
    <scope>NUCLEOTIDE SEQUENCE</scope>
    <source>
        <strain evidence="7">Jacobina</strain>
        <tissue evidence="7">Midgut</tissue>
    </source>
</reference>
<dbReference type="SMART" id="SM00317">
    <property type="entry name" value="SET"/>
    <property type="match status" value="1"/>
</dbReference>
<keyword evidence="7" id="KW-0489">Methyltransferase</keyword>
<dbReference type="Gene3D" id="6.10.140.2220">
    <property type="match status" value="2"/>
</dbReference>
<dbReference type="GeneID" id="129787424"/>
<dbReference type="Gene3D" id="2.170.270.10">
    <property type="entry name" value="SET domain"/>
    <property type="match status" value="1"/>
</dbReference>
<reference evidence="8" key="3">
    <citation type="submission" date="2020-05" db="UniProtKB">
        <authorList>
            <consortium name="EnsemblMetazoa"/>
        </authorList>
    </citation>
    <scope>IDENTIFICATION</scope>
    <source>
        <strain evidence="8">Jacobina</strain>
    </source>
</reference>
<dbReference type="PROSITE" id="PS50280">
    <property type="entry name" value="SET"/>
    <property type="match status" value="1"/>
</dbReference>
<sequence length="526" mass="59647">MAPSISSCAVCGVEANLKCGGCKNVVYCGKDHQKVHWRKGHKAMCKCVELKVDEVMGRYLSATRDIKQGEVIFREKPLAIGPKVSCMPMCLGCNVFLTLKPKEKNYYKCSQCNWPLCGPSCEKSPLHTEECSLMASRKFKAQINATPAEEGKKEAAYCAIVPLRCCLLKESDPEGFQRLCELQSHLEKRIETPLYRVLKANLITFIKTILRLDFDEFTIMRITAILDTNCFEIRHQHKNIKVRALYPQASMIAHSCVPNTTHVFSEDFEFVLIATVDIAKGSPIFVTYGQTLQGTLQRREHLRQVKFFECFCERCADPTELSTFAGSFNCTRCNNGKMIPTNPFEDTAPWRCSACESEISAKQVINGNRAIMTEISELDQHSPKEFEAFLLKYRDILHGTNTHMLQVKYALSQLYGNIPGFQLQQLSEAAIIRKIDICRELLEVGKLLEPGLSFFRGYLLMDLQSVLAIQAKRDFDNKTANREETLRLLTEAMDLLQEAVKILSPDPALKEFIDTKVQEMTTLMQL</sequence>